<accession>A0A1Y0CVB0</accession>
<keyword evidence="3" id="KW-1185">Reference proteome</keyword>
<dbReference type="Pfam" id="PF14559">
    <property type="entry name" value="TPR_19"/>
    <property type="match status" value="1"/>
</dbReference>
<dbReference type="OrthoDB" id="5406098at2"/>
<protein>
    <recommendedName>
        <fullName evidence="4">Tetratricopeptide repeat protein</fullName>
    </recommendedName>
</protein>
<dbReference type="SUPFAM" id="SSF48452">
    <property type="entry name" value="TPR-like"/>
    <property type="match status" value="1"/>
</dbReference>
<dbReference type="AlphaFoldDB" id="A0A1Y0CVB0"/>
<feature type="signal peptide" evidence="1">
    <location>
        <begin position="1"/>
        <end position="30"/>
    </location>
</feature>
<dbReference type="KEGG" id="ocm:CBP12_03015"/>
<evidence type="ECO:0000313" key="2">
    <source>
        <dbReference type="EMBL" id="ART79242.1"/>
    </source>
</evidence>
<sequence>MAKARVWQRVSLGMVFSVLAQGAIIQGVMAQDNVPWADLMVNLPEADMDAYAQQYLEQSIAPAKQPTTASSPSHLDINEVVLHKEQWIDELNRQADLALSHNNWPLAELRLAQVLAEFSDAHDTRLRLASLLYGRGALGQTRALLQEGIELSPTNPELRLILARLLAEQQRYLAAYEQLTHLQPAMASHLDYYSLKAELERRSAQCEQASQTYQQLLSHASVGAWWLGLGLCQRELGQDFSYAFEQARASADLGVASQRFVELQLQQVAK</sequence>
<evidence type="ECO:0000256" key="1">
    <source>
        <dbReference type="SAM" id="SignalP"/>
    </source>
</evidence>
<dbReference type="Proteomes" id="UP000243793">
    <property type="component" value="Chromosome"/>
</dbReference>
<dbReference type="Gene3D" id="1.25.40.10">
    <property type="entry name" value="Tetratricopeptide repeat domain"/>
    <property type="match status" value="1"/>
</dbReference>
<gene>
    <name evidence="2" type="ORF">CBP12_03015</name>
</gene>
<evidence type="ECO:0008006" key="4">
    <source>
        <dbReference type="Google" id="ProtNLM"/>
    </source>
</evidence>
<evidence type="ECO:0000313" key="3">
    <source>
        <dbReference type="Proteomes" id="UP000243793"/>
    </source>
</evidence>
<feature type="chain" id="PRO_5013276600" description="Tetratricopeptide repeat protein" evidence="1">
    <location>
        <begin position="31"/>
        <end position="270"/>
    </location>
</feature>
<dbReference type="EMBL" id="CP021376">
    <property type="protein sequence ID" value="ART79242.1"/>
    <property type="molecule type" value="Genomic_DNA"/>
</dbReference>
<reference evidence="3" key="1">
    <citation type="submission" date="2017-05" db="EMBL/GenBank/DDBJ databases">
        <authorList>
            <person name="Sung H."/>
        </authorList>
    </citation>
    <scope>NUCLEOTIDE SEQUENCE [LARGE SCALE GENOMIC DNA]</scope>
    <source>
        <strain evidence="3">AMac2203</strain>
    </source>
</reference>
<dbReference type="RefSeq" id="WP_086962826.1">
    <property type="nucleotide sequence ID" value="NZ_CP021376.1"/>
</dbReference>
<dbReference type="InterPro" id="IPR011990">
    <property type="entry name" value="TPR-like_helical_dom_sf"/>
</dbReference>
<name>A0A1Y0CVB0_9GAMM</name>
<organism evidence="2 3">
    <name type="scientific">Oceanisphaera avium</name>
    <dbReference type="NCBI Taxonomy" id="1903694"/>
    <lineage>
        <taxon>Bacteria</taxon>
        <taxon>Pseudomonadati</taxon>
        <taxon>Pseudomonadota</taxon>
        <taxon>Gammaproteobacteria</taxon>
        <taxon>Aeromonadales</taxon>
        <taxon>Aeromonadaceae</taxon>
        <taxon>Oceanisphaera</taxon>
    </lineage>
</organism>
<keyword evidence="1" id="KW-0732">Signal</keyword>
<proteinExistence type="predicted"/>